<dbReference type="EMBL" id="MCGG01000074">
    <property type="protein sequence ID" value="OEJ64245.1"/>
    <property type="molecule type" value="Genomic_DNA"/>
</dbReference>
<accession>A0A1E5Q3J1</accession>
<keyword evidence="1" id="KW-0732">Signal</keyword>
<feature type="chain" id="PRO_5009184039" description="Sel1 repeat family protein" evidence="1">
    <location>
        <begin position="22"/>
        <end position="303"/>
    </location>
</feature>
<comment type="caution">
    <text evidence="2">The sequence shown here is derived from an EMBL/GenBank/DDBJ whole genome shotgun (WGS) entry which is preliminary data.</text>
</comment>
<evidence type="ECO:0000313" key="2">
    <source>
        <dbReference type="EMBL" id="OEJ64245.1"/>
    </source>
</evidence>
<dbReference type="InterPro" id="IPR011990">
    <property type="entry name" value="TPR-like_helical_dom_sf"/>
</dbReference>
<feature type="signal peptide" evidence="1">
    <location>
        <begin position="1"/>
        <end position="21"/>
    </location>
</feature>
<evidence type="ECO:0000256" key="1">
    <source>
        <dbReference type="SAM" id="SignalP"/>
    </source>
</evidence>
<dbReference type="AlphaFoldDB" id="A0A1E5Q3J1"/>
<gene>
    <name evidence="2" type="ORF">BEN30_16890</name>
</gene>
<evidence type="ECO:0008006" key="4">
    <source>
        <dbReference type="Google" id="ProtNLM"/>
    </source>
</evidence>
<proteinExistence type="predicted"/>
<protein>
    <recommendedName>
        <fullName evidence="4">Sel1 repeat family protein</fullName>
    </recommendedName>
</protein>
<reference evidence="3" key="1">
    <citation type="submission" date="2016-07" db="EMBL/GenBank/DDBJ databases">
        <authorList>
            <person name="Florea S."/>
            <person name="Webb J.S."/>
            <person name="Jaromczyk J."/>
            <person name="Schardl C.L."/>
        </authorList>
    </citation>
    <scope>NUCLEOTIDE SEQUENCE [LARGE SCALE GENOMIC DNA]</scope>
    <source>
        <strain evidence="3">MV-1</strain>
    </source>
</reference>
<sequence>MFRYVFFLFSFLYLWPTNTFATEQSQVSISALVEKAKTALAEQDEHTFDTTMGDLYERITGFTLPPSDSDAKFTLPEGVSEAEYIEKTCNYARLTEPIFTRELLDVIRHQTALLAYSVVLEGEEDEPYVRAMMECEDKDGRVLETSKFMREGIAWAKTFQAADTQQAMLMAKDIKALAKQNPQIKELETLSKLVGYHTQDKQEMEKPKSDASKKNIDNIAYRTRLVEKAHKGNLSAQLTVAHGLETGNIFSQNNAMAYFWYKRAYQNSGGEEAQSGMDRLLPHLTDVDLISIDVWTRRGHRPY</sequence>
<dbReference type="Proteomes" id="UP000095347">
    <property type="component" value="Unassembled WGS sequence"/>
</dbReference>
<evidence type="ECO:0000313" key="3">
    <source>
        <dbReference type="Proteomes" id="UP000095347"/>
    </source>
</evidence>
<keyword evidence="3" id="KW-1185">Reference proteome</keyword>
<organism evidence="2 3">
    <name type="scientific">Magnetovibrio blakemorei</name>
    <dbReference type="NCBI Taxonomy" id="28181"/>
    <lineage>
        <taxon>Bacteria</taxon>
        <taxon>Pseudomonadati</taxon>
        <taxon>Pseudomonadota</taxon>
        <taxon>Alphaproteobacteria</taxon>
        <taxon>Rhodospirillales</taxon>
        <taxon>Magnetovibrionaceae</taxon>
        <taxon>Magnetovibrio</taxon>
    </lineage>
</organism>
<dbReference type="Gene3D" id="1.25.40.10">
    <property type="entry name" value="Tetratricopeptide repeat domain"/>
    <property type="match status" value="1"/>
</dbReference>
<name>A0A1E5Q3J1_9PROT</name>